<comment type="caution">
    <text evidence="1">The sequence shown here is derived from an EMBL/GenBank/DDBJ whole genome shotgun (WGS) entry which is preliminary data.</text>
</comment>
<accession>A0ABU7WSP3</accession>
<gene>
    <name evidence="1" type="ORF">RB636_15015</name>
</gene>
<proteinExistence type="predicted"/>
<protein>
    <submittedName>
        <fullName evidence="1">Uncharacterized protein</fullName>
    </submittedName>
</protein>
<sequence length="330" mass="34862">MTVRAAWLLPTTQTREDTRLAPLGALAPEGELVSRDGVLAGGNPLIATGAGPMQVQLGVGRAAVQGTLAQGAYPVAVTSPETLTIADGHAQFDRIDSIVLRVYDQLYDTSEQTRVAAEVIQGTPAPAPNPPTMPPAALRLWDVTVPAGTSAGVGGLDWTRVLADRRRYTTAHGGIIPRGWGLSFDGSYDGQYRDNSTTGLERWNAAARAWLPYPYDSGWQPLALAPGYGNPGHGTVASWRRLGSMVMLRGRIGPTKSGATIVNGATILTLPASIRPAGGREFAWAAPRDVSSKGAAITRAELSGAGALRIYEMFDPPMWIGLDSVTYCTD</sequence>
<evidence type="ECO:0000313" key="2">
    <source>
        <dbReference type="Proteomes" id="UP001348265"/>
    </source>
</evidence>
<dbReference type="Proteomes" id="UP001348265">
    <property type="component" value="Unassembled WGS sequence"/>
</dbReference>
<organism evidence="1 2">
    <name type="scientific">Streptomyces chrestomyceticus</name>
    <dbReference type="NCBI Taxonomy" id="68185"/>
    <lineage>
        <taxon>Bacteria</taxon>
        <taxon>Bacillati</taxon>
        <taxon>Actinomycetota</taxon>
        <taxon>Actinomycetes</taxon>
        <taxon>Kitasatosporales</taxon>
        <taxon>Streptomycetaceae</taxon>
        <taxon>Streptomyces</taxon>
    </lineage>
</organism>
<keyword evidence="2" id="KW-1185">Reference proteome</keyword>
<reference evidence="1 2" key="1">
    <citation type="submission" date="2023-08" db="EMBL/GenBank/DDBJ databases">
        <authorList>
            <person name="Sharma P."/>
            <person name="Verma V."/>
            <person name="Mohan M.K."/>
            <person name="Dubey A.K."/>
        </authorList>
    </citation>
    <scope>NUCLEOTIDE SEQUENCE [LARGE SCALE GENOMIC DNA]</scope>
    <source>
        <strain evidence="1 2">ADP4</strain>
    </source>
</reference>
<name>A0ABU7WSP3_9ACTN</name>
<evidence type="ECO:0000313" key="1">
    <source>
        <dbReference type="EMBL" id="MEF3114482.1"/>
    </source>
</evidence>
<dbReference type="RefSeq" id="WP_331786913.1">
    <property type="nucleotide sequence ID" value="NZ_JAVFKM010000006.1"/>
</dbReference>
<dbReference type="EMBL" id="JAVFKM010000006">
    <property type="protein sequence ID" value="MEF3114482.1"/>
    <property type="molecule type" value="Genomic_DNA"/>
</dbReference>